<feature type="domain" description="AB hydrolase-1" evidence="2">
    <location>
        <begin position="117"/>
        <end position="233"/>
    </location>
</feature>
<evidence type="ECO:0000313" key="3">
    <source>
        <dbReference type="EMBL" id="MYN44537.1"/>
    </source>
</evidence>
<dbReference type="Gene3D" id="3.40.50.1820">
    <property type="entry name" value="alpha/beta hydrolase"/>
    <property type="match status" value="1"/>
</dbReference>
<keyword evidence="1" id="KW-0472">Membrane</keyword>
<keyword evidence="1" id="KW-0812">Transmembrane</keyword>
<dbReference type="AlphaFoldDB" id="A0A845HXS4"/>
<gene>
    <name evidence="3" type="ORF">GTP23_05535</name>
</gene>
<name>A0A845HXS4_9BURK</name>
<dbReference type="InterPro" id="IPR000073">
    <property type="entry name" value="AB_hydrolase_1"/>
</dbReference>
<reference evidence="3" key="1">
    <citation type="submission" date="2019-12" db="EMBL/GenBank/DDBJ databases">
        <title>Novel species isolated from a subtropical stream in China.</title>
        <authorList>
            <person name="Lu H."/>
        </authorList>
    </citation>
    <scope>NUCLEOTIDE SEQUENCE [LARGE SCALE GENOMIC DNA]</scope>
    <source>
        <strain evidence="3">FT93W</strain>
    </source>
</reference>
<dbReference type="GO" id="GO:0016787">
    <property type="term" value="F:hydrolase activity"/>
    <property type="evidence" value="ECO:0007669"/>
    <property type="project" value="UniProtKB-KW"/>
</dbReference>
<feature type="transmembrane region" description="Helical" evidence="1">
    <location>
        <begin position="37"/>
        <end position="59"/>
    </location>
</feature>
<evidence type="ECO:0000313" key="4">
    <source>
        <dbReference type="Proteomes" id="UP000444316"/>
    </source>
</evidence>
<dbReference type="PANTHER" id="PTHR47909">
    <property type="entry name" value="ALPHA/BETA-HYDROLASES SUPERFAMILY PROTEIN"/>
    <property type="match status" value="1"/>
</dbReference>
<comment type="caution">
    <text evidence="3">The sequence shown here is derived from an EMBL/GenBank/DDBJ whole genome shotgun (WGS) entry which is preliminary data.</text>
</comment>
<sequence length="310" mass="33679">MIRRVVFLLLGLQLAAALIVAATLHKFWQPAGPLYWQLLLELCYLLLGVALVLVLRLLISANNFRLSLRDQPAAPVLSLPRLCMLLAHEYCSNLKTTSYDMLHPVGLQLPAGRHGLPVLLIHGYGCNSGYWRPLSDLLNQAGIAHLGVDLEPPGASIDDFAPQVRSAIEQLCAATGQQRVVIVGHSMGGLVARAYLRRYGADAVARVITLGTPHQGTALSLARYGIGQNVQQMLYDSEWLRTLAAGEANLQRGLFSTIYTLHDNIVAPAQSALLTGARQLAFEGIGHVALGRHAETLPRVMDEILTAIRP</sequence>
<dbReference type="EMBL" id="WWCL01000001">
    <property type="protein sequence ID" value="MYN44537.1"/>
    <property type="molecule type" value="Genomic_DNA"/>
</dbReference>
<dbReference type="Pfam" id="PF00561">
    <property type="entry name" value="Abhydrolase_1"/>
    <property type="match status" value="1"/>
</dbReference>
<evidence type="ECO:0000259" key="2">
    <source>
        <dbReference type="Pfam" id="PF00561"/>
    </source>
</evidence>
<dbReference type="PANTHER" id="PTHR47909:SF2">
    <property type="entry name" value="GPI INOSITOL-DEACYLASE"/>
    <property type="match status" value="1"/>
</dbReference>
<accession>A0A845HXS4</accession>
<protein>
    <submittedName>
        <fullName evidence="3">Alpha/beta fold hydrolase</fullName>
    </submittedName>
</protein>
<keyword evidence="1" id="KW-1133">Transmembrane helix</keyword>
<keyword evidence="4" id="KW-1185">Reference proteome</keyword>
<dbReference type="Proteomes" id="UP000444316">
    <property type="component" value="Unassembled WGS sequence"/>
</dbReference>
<proteinExistence type="predicted"/>
<dbReference type="InterPro" id="IPR029058">
    <property type="entry name" value="AB_hydrolase_fold"/>
</dbReference>
<dbReference type="RefSeq" id="WP_161034196.1">
    <property type="nucleotide sequence ID" value="NZ_WWCL01000001.1"/>
</dbReference>
<organism evidence="3 4">
    <name type="scientific">Duganella fentianensis</name>
    <dbReference type="NCBI Taxonomy" id="2692177"/>
    <lineage>
        <taxon>Bacteria</taxon>
        <taxon>Pseudomonadati</taxon>
        <taxon>Pseudomonadota</taxon>
        <taxon>Betaproteobacteria</taxon>
        <taxon>Burkholderiales</taxon>
        <taxon>Oxalobacteraceae</taxon>
        <taxon>Telluria group</taxon>
        <taxon>Duganella</taxon>
    </lineage>
</organism>
<evidence type="ECO:0000256" key="1">
    <source>
        <dbReference type="SAM" id="Phobius"/>
    </source>
</evidence>
<dbReference type="SUPFAM" id="SSF53474">
    <property type="entry name" value="alpha/beta-Hydrolases"/>
    <property type="match status" value="1"/>
</dbReference>
<keyword evidence="3" id="KW-0378">Hydrolase</keyword>